<dbReference type="InterPro" id="IPR026444">
    <property type="entry name" value="Secre_tail"/>
</dbReference>
<dbReference type="NCBIfam" id="TIGR04183">
    <property type="entry name" value="Por_Secre_tail"/>
    <property type="match status" value="1"/>
</dbReference>
<evidence type="ECO:0000259" key="2">
    <source>
        <dbReference type="Pfam" id="PF18962"/>
    </source>
</evidence>
<evidence type="ECO:0000313" key="5">
    <source>
        <dbReference type="Proteomes" id="UP000515369"/>
    </source>
</evidence>
<keyword evidence="5" id="KW-1185">Reference proteome</keyword>
<protein>
    <submittedName>
        <fullName evidence="4">T9SS type A sorting domain-containing protein</fullName>
    </submittedName>
</protein>
<keyword evidence="1" id="KW-0732">Signal</keyword>
<dbReference type="KEGG" id="sfol:H3H32_29640"/>
<feature type="domain" description="Ig-like" evidence="3">
    <location>
        <begin position="354"/>
        <end position="437"/>
    </location>
</feature>
<dbReference type="RefSeq" id="WP_182459327.1">
    <property type="nucleotide sequence ID" value="NZ_CP059732.1"/>
</dbReference>
<dbReference type="AlphaFoldDB" id="A0A7G5GT62"/>
<dbReference type="InterPro" id="IPR044023">
    <property type="entry name" value="Ig_7"/>
</dbReference>
<dbReference type="EMBL" id="CP059732">
    <property type="protein sequence ID" value="QMW02054.1"/>
    <property type="molecule type" value="Genomic_DNA"/>
</dbReference>
<evidence type="ECO:0000313" key="4">
    <source>
        <dbReference type="EMBL" id="QMW02054.1"/>
    </source>
</evidence>
<dbReference type="Pfam" id="PF18962">
    <property type="entry name" value="Por_Secre_tail"/>
    <property type="match status" value="1"/>
</dbReference>
<dbReference type="Proteomes" id="UP000515369">
    <property type="component" value="Chromosome"/>
</dbReference>
<feature type="signal peptide" evidence="1">
    <location>
        <begin position="1"/>
        <end position="22"/>
    </location>
</feature>
<evidence type="ECO:0000256" key="1">
    <source>
        <dbReference type="SAM" id="SignalP"/>
    </source>
</evidence>
<evidence type="ECO:0000259" key="3">
    <source>
        <dbReference type="Pfam" id="PF19081"/>
    </source>
</evidence>
<reference evidence="4 5" key="1">
    <citation type="submission" date="2020-07" db="EMBL/GenBank/DDBJ databases">
        <title>Spirosoma foliorum sp. nov., isolated from the leaves on the Nejang mountain Korea, Republic of.</title>
        <authorList>
            <person name="Ho H."/>
            <person name="Lee Y.-J."/>
            <person name="Nurcahyanto D.-A."/>
            <person name="Kim S.-G."/>
        </authorList>
    </citation>
    <scope>NUCLEOTIDE SEQUENCE [LARGE SCALE GENOMIC DNA]</scope>
    <source>
        <strain evidence="4 5">PL0136</strain>
    </source>
</reference>
<name>A0A7G5GT62_9BACT</name>
<proteinExistence type="predicted"/>
<organism evidence="4 5">
    <name type="scientific">Spirosoma foliorum</name>
    <dbReference type="NCBI Taxonomy" id="2710596"/>
    <lineage>
        <taxon>Bacteria</taxon>
        <taxon>Pseudomonadati</taxon>
        <taxon>Bacteroidota</taxon>
        <taxon>Cytophagia</taxon>
        <taxon>Cytophagales</taxon>
        <taxon>Cytophagaceae</taxon>
        <taxon>Spirosoma</taxon>
    </lineage>
</organism>
<gene>
    <name evidence="4" type="ORF">H3H32_29640</name>
</gene>
<dbReference type="Pfam" id="PF19081">
    <property type="entry name" value="Ig_7"/>
    <property type="match status" value="1"/>
</dbReference>
<feature type="domain" description="Secretion system C-terminal sorting" evidence="2">
    <location>
        <begin position="452"/>
        <end position="524"/>
    </location>
</feature>
<feature type="chain" id="PRO_5028979838" evidence="1">
    <location>
        <begin position="23"/>
        <end position="526"/>
    </location>
</feature>
<sequence>MNHQRLVGIICWLSLLSPSVYSQTTLTTLPLSVTVACPGSTIDVRFIMPDDTYRYVTAATTYSVQIAIGGDYFDIPTSKTRNASLGLSASLPKSLAPGGTYSVRMTIKNPDYTGTPSPTRLIIKGQAAIPSPPLVDSLNVDCMSTNRSSMAGLYSDISFRLAPNATPRLYYNEPGGSFTDYAEFPYETKLPSGDYVRDKQYGYFQLNKTGATSTTYVYPVSEHIYYLTQLIDGCESEPVASKLRILWKASGGPGVLNPMKDNYRYGQVGYCQGEKALPLNVNGHLPPPENFQVAYWLGDPLYQPRTFIPPTPDTSQPGHMVYSMNLFPIDYSKGCGNENLLTYTYVKVTVTPTPTKPVATTGLIEYYQGQPSTPLSASATDSTSTLVWYGMNATGGTSSLAAPLPPTNQTGEFTYYVAQKVGACEGDRTAITVRVNPLLGLEDSWLETHSQLYPNPVNTWLTVQVSGVSAQHPANLELVDETGRSLQKYTSQRETNVLNLDRYASGNYYLRIQLDNKQLVKRIVKL</sequence>
<accession>A0A7G5GT62</accession>